<comment type="caution">
    <text evidence="2">The sequence shown here is derived from an EMBL/GenBank/DDBJ whole genome shotgun (WGS) entry which is preliminary data.</text>
</comment>
<evidence type="ECO:0000313" key="2">
    <source>
        <dbReference type="EMBL" id="TQE09809.1"/>
    </source>
</evidence>
<dbReference type="AlphaFoldDB" id="A0A540NFL2"/>
<sequence>MVTDGQVVEAEQSMMIDAWASFYCAKRGMDGNAVGSCAERFFAPIDASFADDTPLLPSGFHIIPLDYGKQPPLQTCRAQFFCNLPLLLTETAAGVLPSHQPLRLFLFFPQQQIHHHLTLILNVLTNPVLSRLAPPSENAIVKPLPHHHADVAIPCPPNPDFDPHPCCLVCLTKPPPERAAQPEPSRTHCLFFMKPTPENHKLRSSSSSPCTLPQSRTHTTPPDHLINDRQTT</sequence>
<dbReference type="Proteomes" id="UP000315295">
    <property type="component" value="Unassembled WGS sequence"/>
</dbReference>
<dbReference type="EMBL" id="VIEB01000052">
    <property type="protein sequence ID" value="TQE09809.1"/>
    <property type="molecule type" value="Genomic_DNA"/>
</dbReference>
<keyword evidence="3" id="KW-1185">Reference proteome</keyword>
<name>A0A540NFL2_MALBA</name>
<dbReference type="STRING" id="106549.A0A540NFL2"/>
<feature type="compositionally biased region" description="Polar residues" evidence="1">
    <location>
        <begin position="209"/>
        <end position="220"/>
    </location>
</feature>
<proteinExistence type="predicted"/>
<dbReference type="PANTHER" id="PTHR45950">
    <property type="entry name" value="HOMEOBOX-LEUCINE ZIPPER PROTEIN ATHB-14"/>
    <property type="match status" value="1"/>
</dbReference>
<feature type="region of interest" description="Disordered" evidence="1">
    <location>
        <begin position="198"/>
        <end position="232"/>
    </location>
</feature>
<reference evidence="2 3" key="1">
    <citation type="journal article" date="2019" name="G3 (Bethesda)">
        <title>Sequencing of a Wild Apple (Malus baccata) Genome Unravels the Differences Between Cultivated and Wild Apple Species Regarding Disease Resistance and Cold Tolerance.</title>
        <authorList>
            <person name="Chen X."/>
        </authorList>
    </citation>
    <scope>NUCLEOTIDE SEQUENCE [LARGE SCALE GENOMIC DNA]</scope>
    <source>
        <strain evidence="3">cv. Shandingzi</strain>
        <tissue evidence="2">Leaves</tissue>
    </source>
</reference>
<protein>
    <submittedName>
        <fullName evidence="2">Uncharacterized protein</fullName>
    </submittedName>
</protein>
<gene>
    <name evidence="2" type="ORF">C1H46_004583</name>
</gene>
<evidence type="ECO:0000313" key="3">
    <source>
        <dbReference type="Proteomes" id="UP000315295"/>
    </source>
</evidence>
<accession>A0A540NFL2</accession>
<dbReference type="PANTHER" id="PTHR45950:SF1">
    <property type="entry name" value="HOMEOBOX-LEUCINE ZIPPER PROTEIN ATHB-15"/>
    <property type="match status" value="1"/>
</dbReference>
<evidence type="ECO:0000256" key="1">
    <source>
        <dbReference type="SAM" id="MobiDB-lite"/>
    </source>
</evidence>
<organism evidence="2 3">
    <name type="scientific">Malus baccata</name>
    <name type="common">Siberian crab apple</name>
    <name type="synonym">Pyrus baccata</name>
    <dbReference type="NCBI Taxonomy" id="106549"/>
    <lineage>
        <taxon>Eukaryota</taxon>
        <taxon>Viridiplantae</taxon>
        <taxon>Streptophyta</taxon>
        <taxon>Embryophyta</taxon>
        <taxon>Tracheophyta</taxon>
        <taxon>Spermatophyta</taxon>
        <taxon>Magnoliopsida</taxon>
        <taxon>eudicotyledons</taxon>
        <taxon>Gunneridae</taxon>
        <taxon>Pentapetalae</taxon>
        <taxon>rosids</taxon>
        <taxon>fabids</taxon>
        <taxon>Rosales</taxon>
        <taxon>Rosaceae</taxon>
        <taxon>Amygdaloideae</taxon>
        <taxon>Maleae</taxon>
        <taxon>Malus</taxon>
    </lineage>
</organism>
<dbReference type="GO" id="GO:0003700">
    <property type="term" value="F:DNA-binding transcription factor activity"/>
    <property type="evidence" value="ECO:0007669"/>
    <property type="project" value="InterPro"/>
</dbReference>
<dbReference type="InterPro" id="IPR044830">
    <property type="entry name" value="HD-Zip_III"/>
</dbReference>